<dbReference type="KEGG" id="fcy:FRACYDRAFT_241972"/>
<dbReference type="OrthoDB" id="1878542at2759"/>
<dbReference type="Pfam" id="PF01266">
    <property type="entry name" value="DAO"/>
    <property type="match status" value="1"/>
</dbReference>
<feature type="region of interest" description="Disordered" evidence="3">
    <location>
        <begin position="389"/>
        <end position="417"/>
    </location>
</feature>
<gene>
    <name evidence="6" type="ORF">FRACYDRAFT_241972</name>
</gene>
<dbReference type="Gene3D" id="3.50.50.60">
    <property type="entry name" value="FAD/NAD(P)-binding domain"/>
    <property type="match status" value="3"/>
</dbReference>
<evidence type="ECO:0000313" key="7">
    <source>
        <dbReference type="Proteomes" id="UP000095751"/>
    </source>
</evidence>
<dbReference type="PANTHER" id="PTHR13789">
    <property type="entry name" value="MONOOXYGENASE"/>
    <property type="match status" value="1"/>
</dbReference>
<dbReference type="GO" id="GO:0071949">
    <property type="term" value="F:FAD binding"/>
    <property type="evidence" value="ECO:0007669"/>
    <property type="project" value="InterPro"/>
</dbReference>
<dbReference type="InParanoid" id="A0A1E7F610"/>
<dbReference type="Proteomes" id="UP000095751">
    <property type="component" value="Unassembled WGS sequence"/>
</dbReference>
<feature type="region of interest" description="Disordered" evidence="3">
    <location>
        <begin position="122"/>
        <end position="159"/>
    </location>
</feature>
<dbReference type="InterPro" id="IPR036188">
    <property type="entry name" value="FAD/NAD-bd_sf"/>
</dbReference>
<keyword evidence="7" id="KW-1185">Reference proteome</keyword>
<evidence type="ECO:0000259" key="5">
    <source>
        <dbReference type="Pfam" id="PF01494"/>
    </source>
</evidence>
<dbReference type="PANTHER" id="PTHR13789:SF309">
    <property type="entry name" value="PUTATIVE (AFU_ORTHOLOGUE AFUA_6G14510)-RELATED"/>
    <property type="match status" value="1"/>
</dbReference>
<feature type="domain" description="FAD dependent oxidoreductase" evidence="4">
    <location>
        <begin position="21"/>
        <end position="87"/>
    </location>
</feature>
<feature type="compositionally biased region" description="Low complexity" evidence="3">
    <location>
        <begin position="213"/>
        <end position="231"/>
    </location>
</feature>
<dbReference type="InterPro" id="IPR050493">
    <property type="entry name" value="FAD-dep_Monooxygenase_BioMet"/>
</dbReference>
<protein>
    <submittedName>
        <fullName evidence="6">FAD/NAD(P)-binding domain-containing protein</fullName>
    </submittedName>
</protein>
<feature type="region of interest" description="Disordered" evidence="3">
    <location>
        <begin position="213"/>
        <end position="240"/>
    </location>
</feature>
<dbReference type="SUPFAM" id="SSF51905">
    <property type="entry name" value="FAD/NAD(P)-binding domain"/>
    <property type="match status" value="1"/>
</dbReference>
<feature type="compositionally biased region" description="Low complexity" evidence="3">
    <location>
        <begin position="389"/>
        <end position="414"/>
    </location>
</feature>
<name>A0A1E7F610_9STRA</name>
<evidence type="ECO:0000256" key="3">
    <source>
        <dbReference type="SAM" id="MobiDB-lite"/>
    </source>
</evidence>
<dbReference type="InterPro" id="IPR002938">
    <property type="entry name" value="FAD-bd"/>
</dbReference>
<evidence type="ECO:0000313" key="6">
    <source>
        <dbReference type="EMBL" id="OEU13631.1"/>
    </source>
</evidence>
<feature type="compositionally biased region" description="Low complexity" evidence="3">
    <location>
        <begin position="135"/>
        <end position="159"/>
    </location>
</feature>
<dbReference type="InterPro" id="IPR006076">
    <property type="entry name" value="FAD-dep_OxRdtase"/>
</dbReference>
<dbReference type="Pfam" id="PF01494">
    <property type="entry name" value="FAD_binding_3"/>
    <property type="match status" value="1"/>
</dbReference>
<dbReference type="AlphaFoldDB" id="A0A1E7F610"/>
<proteinExistence type="predicted"/>
<feature type="domain" description="FAD-binding" evidence="5">
    <location>
        <begin position="471"/>
        <end position="516"/>
    </location>
</feature>
<reference evidence="6 7" key="1">
    <citation type="submission" date="2016-09" db="EMBL/GenBank/DDBJ databases">
        <title>Extensive genetic diversity and differential bi-allelic expression allows diatom success in the polar Southern Ocean.</title>
        <authorList>
            <consortium name="DOE Joint Genome Institute"/>
            <person name="Mock T."/>
            <person name="Otillar R.P."/>
            <person name="Strauss J."/>
            <person name="Dupont C."/>
            <person name="Frickenhaus S."/>
            <person name="Maumus F."/>
            <person name="Mcmullan M."/>
            <person name="Sanges R."/>
            <person name="Schmutz J."/>
            <person name="Toseland A."/>
            <person name="Valas R."/>
            <person name="Veluchamy A."/>
            <person name="Ward B.J."/>
            <person name="Allen A."/>
            <person name="Barry K."/>
            <person name="Falciatore A."/>
            <person name="Ferrante M."/>
            <person name="Fortunato A.E."/>
            <person name="Gloeckner G."/>
            <person name="Gruber A."/>
            <person name="Hipkin R."/>
            <person name="Janech M."/>
            <person name="Kroth P."/>
            <person name="Leese F."/>
            <person name="Lindquist E."/>
            <person name="Lyon B.R."/>
            <person name="Martin J."/>
            <person name="Mayer C."/>
            <person name="Parker M."/>
            <person name="Quesneville H."/>
            <person name="Raymond J."/>
            <person name="Uhlig C."/>
            <person name="Valentin K.U."/>
            <person name="Worden A.Z."/>
            <person name="Armbrust E.V."/>
            <person name="Bowler C."/>
            <person name="Green B."/>
            <person name="Moulton V."/>
            <person name="Van Oosterhout C."/>
            <person name="Grigoriev I."/>
        </authorList>
    </citation>
    <scope>NUCLEOTIDE SEQUENCE [LARGE SCALE GENOMIC DNA]</scope>
    <source>
        <strain evidence="6 7">CCMP1102</strain>
    </source>
</reference>
<feature type="region of interest" description="Disordered" evidence="3">
    <location>
        <begin position="567"/>
        <end position="599"/>
    </location>
</feature>
<dbReference type="GO" id="GO:0004497">
    <property type="term" value="F:monooxygenase activity"/>
    <property type="evidence" value="ECO:0007669"/>
    <property type="project" value="UniProtKB-KW"/>
</dbReference>
<sequence length="651" mass="72665">MWWSEIDKGIMAMIAGDHVYDVVIVGAGIAGLATAVGLYGRGITNILVLEKATSFQKVGASIAIFQNGLNALEYILKFHRQAYQKIRDSLIPIEKIIIKDGITGQILKEKSLLALNTTTNKDNRYEDEDENDSLNTNTSANDGNDNGNNENSNTNTNSSAKTNVNYMVWYLLQQYLREGLPSHIVKLNHKVHSFEINTTPSNNNNNNHNVTIHIQQQQKQQQQSQSNNDYDNNNDKDINSTTVTTMLPIRSKVLIGCDGINSMIRNHLFFNSNNNAHTHTDIDNVVPPVRKIYHGKVSYRCVFSVESLLLRKEENCNYIDDDDKIKTTTSNKSNNESNNEYCIKIPPEGTNTSYQNNEKGKLFSFRRTAPGIITVTSMAPIKDPTIDYSVSNSSSSSSSSSSSMGTTASSSSSSKKQLRQQRFKEVFNNFTAPEIQTILNLNNNNNDKDGGSTTDNYNYDVHIDPIHDIDVLNCWSKGPVICIGDSVHAMSPSLGQGANQSLEDVCVLISNLAPVLILLSKSKSKSKHQRQHQRDDDDDDLLLIQNTLTKVWKSRIDRVKRIHSASRRRSFVNNHTSSNSTTSTKTATETSMSASTSKNCNENHCNNKHNKLIDISSNELDDLLLEINNWYPPTVDIDADADADEYVDVVE</sequence>
<accession>A0A1E7F610</accession>
<keyword evidence="2" id="KW-0503">Monooxygenase</keyword>
<feature type="compositionally biased region" description="Low complexity" evidence="3">
    <location>
        <begin position="576"/>
        <end position="599"/>
    </location>
</feature>
<dbReference type="EMBL" id="KV784361">
    <property type="protein sequence ID" value="OEU13631.1"/>
    <property type="molecule type" value="Genomic_DNA"/>
</dbReference>
<organism evidence="6 7">
    <name type="scientific">Fragilariopsis cylindrus CCMP1102</name>
    <dbReference type="NCBI Taxonomy" id="635003"/>
    <lineage>
        <taxon>Eukaryota</taxon>
        <taxon>Sar</taxon>
        <taxon>Stramenopiles</taxon>
        <taxon>Ochrophyta</taxon>
        <taxon>Bacillariophyta</taxon>
        <taxon>Bacillariophyceae</taxon>
        <taxon>Bacillariophycidae</taxon>
        <taxon>Bacillariales</taxon>
        <taxon>Bacillariaceae</taxon>
        <taxon>Fragilariopsis</taxon>
    </lineage>
</organism>
<evidence type="ECO:0000256" key="1">
    <source>
        <dbReference type="ARBA" id="ARBA00023002"/>
    </source>
</evidence>
<keyword evidence="1" id="KW-0560">Oxidoreductase</keyword>
<evidence type="ECO:0000256" key="2">
    <source>
        <dbReference type="ARBA" id="ARBA00023033"/>
    </source>
</evidence>
<evidence type="ECO:0000259" key="4">
    <source>
        <dbReference type="Pfam" id="PF01266"/>
    </source>
</evidence>